<evidence type="ECO:0000313" key="4">
    <source>
        <dbReference type="Proteomes" id="UP000799538"/>
    </source>
</evidence>
<sequence length="138" mass="13172">MKFSTLSTLTAAFLTTTALATPTKPHGAPFAIDRPGGGPGGPPAGAPFPTGIVPTGVSPGGAAPTGGPPSGSYGPPGGKKGGSGYQLRNKSHVGLDGLGPRGPSKGWKGWHGGNGGKGGHGGGRPTGTRPAGPRGTGY</sequence>
<name>A0A6A6FZ81_9PEZI</name>
<accession>A0A6A6FZ81</accession>
<feature type="region of interest" description="Disordered" evidence="1">
    <location>
        <begin position="21"/>
        <end position="138"/>
    </location>
</feature>
<gene>
    <name evidence="3" type="ORF">BDZ85DRAFT_92264</name>
</gene>
<dbReference type="Proteomes" id="UP000799538">
    <property type="component" value="Unassembled WGS sequence"/>
</dbReference>
<evidence type="ECO:0000256" key="1">
    <source>
        <dbReference type="SAM" id="MobiDB-lite"/>
    </source>
</evidence>
<reference evidence="4" key="1">
    <citation type="journal article" date="2020" name="Stud. Mycol.">
        <title>101 Dothideomycetes genomes: A test case for predicting lifestyles and emergence of pathogens.</title>
        <authorList>
            <person name="Haridas S."/>
            <person name="Albert R."/>
            <person name="Binder M."/>
            <person name="Bloem J."/>
            <person name="LaButti K."/>
            <person name="Salamov A."/>
            <person name="Andreopoulos B."/>
            <person name="Baker S."/>
            <person name="Barry K."/>
            <person name="Bills G."/>
            <person name="Bluhm B."/>
            <person name="Cannon C."/>
            <person name="Castanera R."/>
            <person name="Culley D."/>
            <person name="Daum C."/>
            <person name="Ezra D."/>
            <person name="Gonzalez J."/>
            <person name="Henrissat B."/>
            <person name="Kuo A."/>
            <person name="Liang C."/>
            <person name="Lipzen A."/>
            <person name="Lutzoni F."/>
            <person name="Magnuson J."/>
            <person name="Mondo S."/>
            <person name="Nolan M."/>
            <person name="Ohm R."/>
            <person name="Pangilinan J."/>
            <person name="Park H.-J."/>
            <person name="Ramirez L."/>
            <person name="Alfaro M."/>
            <person name="Sun H."/>
            <person name="Tritt A."/>
            <person name="Yoshinaga Y."/>
            <person name="Zwiers L.-H."/>
            <person name="Turgeon B."/>
            <person name="Goodwin S."/>
            <person name="Spatafora J."/>
            <person name="Crous P."/>
            <person name="Grigoriev I."/>
        </authorList>
    </citation>
    <scope>NUCLEOTIDE SEQUENCE [LARGE SCALE GENOMIC DNA]</scope>
    <source>
        <strain evidence="4">CECT 20119</strain>
    </source>
</reference>
<feature type="compositionally biased region" description="Gly residues" evidence="1">
    <location>
        <begin position="74"/>
        <end position="84"/>
    </location>
</feature>
<evidence type="ECO:0000256" key="2">
    <source>
        <dbReference type="SAM" id="SignalP"/>
    </source>
</evidence>
<feature type="signal peptide" evidence="2">
    <location>
        <begin position="1"/>
        <end position="20"/>
    </location>
</feature>
<proteinExistence type="predicted"/>
<feature type="compositionally biased region" description="Low complexity" evidence="1">
    <location>
        <begin position="47"/>
        <end position="62"/>
    </location>
</feature>
<organism evidence="3 4">
    <name type="scientific">Elsinoe ampelina</name>
    <dbReference type="NCBI Taxonomy" id="302913"/>
    <lineage>
        <taxon>Eukaryota</taxon>
        <taxon>Fungi</taxon>
        <taxon>Dikarya</taxon>
        <taxon>Ascomycota</taxon>
        <taxon>Pezizomycotina</taxon>
        <taxon>Dothideomycetes</taxon>
        <taxon>Dothideomycetidae</taxon>
        <taxon>Myriangiales</taxon>
        <taxon>Elsinoaceae</taxon>
        <taxon>Elsinoe</taxon>
    </lineage>
</organism>
<dbReference type="AlphaFoldDB" id="A0A6A6FZ81"/>
<keyword evidence="4" id="KW-1185">Reference proteome</keyword>
<feature type="compositionally biased region" description="Gly residues" evidence="1">
    <location>
        <begin position="109"/>
        <end position="125"/>
    </location>
</feature>
<evidence type="ECO:0000313" key="3">
    <source>
        <dbReference type="EMBL" id="KAF2218510.1"/>
    </source>
</evidence>
<dbReference type="EMBL" id="ML992540">
    <property type="protein sequence ID" value="KAF2218510.1"/>
    <property type="molecule type" value="Genomic_DNA"/>
</dbReference>
<evidence type="ECO:0008006" key="5">
    <source>
        <dbReference type="Google" id="ProtNLM"/>
    </source>
</evidence>
<keyword evidence="2" id="KW-0732">Signal</keyword>
<feature type="compositionally biased region" description="Low complexity" evidence="1">
    <location>
        <begin position="126"/>
        <end position="138"/>
    </location>
</feature>
<feature type="chain" id="PRO_5025609466" description="Translation initiation factor IF-2" evidence="2">
    <location>
        <begin position="21"/>
        <end position="138"/>
    </location>
</feature>
<protein>
    <recommendedName>
        <fullName evidence="5">Translation initiation factor IF-2</fullName>
    </recommendedName>
</protein>